<accession>A0ABP8K3U5</accession>
<sequence length="327" mass="37338">MKSEPYEKQVDAAWHHFQQFQKLDTFSEKLQYWTEHIGHYPLAPQVIIIDPTVFKGGPNGSFRFELTPKTVDDRRLLYRATLDFHRIECAEKGFVKLFDGRKAGLEIRLSTATRPVDLLRAELKKITHDIDSGIAGPTAEIGELRYHWETNHPYDFAFLNEYQPHVKVCNLAEDWDIVEYEAHLKDWLVAYETGKHLQIPLPTRQITGPLEPPALAASDENSGKRDQHINTDGQVQLSLRQIAYKYRYEGKVINELKKEEIARNAGFTGKKSGNKLLDHYKGLETSEQRTSCGRDAVKDILKVIPTLTGSAKDTAEVDLKAAKIKKL</sequence>
<name>A0ABP8K3U5_9BACT</name>
<dbReference type="Proteomes" id="UP001500936">
    <property type="component" value="Unassembled WGS sequence"/>
</dbReference>
<feature type="region of interest" description="Disordered" evidence="1">
    <location>
        <begin position="208"/>
        <end position="228"/>
    </location>
</feature>
<protein>
    <submittedName>
        <fullName evidence="2">Uncharacterized protein</fullName>
    </submittedName>
</protein>
<comment type="caution">
    <text evidence="2">The sequence shown here is derived from an EMBL/GenBank/DDBJ whole genome shotgun (WGS) entry which is preliminary data.</text>
</comment>
<keyword evidence="3" id="KW-1185">Reference proteome</keyword>
<evidence type="ECO:0000256" key="1">
    <source>
        <dbReference type="SAM" id="MobiDB-lite"/>
    </source>
</evidence>
<dbReference type="EMBL" id="BAABHB010000002">
    <property type="protein sequence ID" value="GAA4399820.1"/>
    <property type="molecule type" value="Genomic_DNA"/>
</dbReference>
<evidence type="ECO:0000313" key="2">
    <source>
        <dbReference type="EMBL" id="GAA4399820.1"/>
    </source>
</evidence>
<reference evidence="3" key="1">
    <citation type="journal article" date="2019" name="Int. J. Syst. Evol. Microbiol.">
        <title>The Global Catalogue of Microorganisms (GCM) 10K type strain sequencing project: providing services to taxonomists for standard genome sequencing and annotation.</title>
        <authorList>
            <consortium name="The Broad Institute Genomics Platform"/>
            <consortium name="The Broad Institute Genome Sequencing Center for Infectious Disease"/>
            <person name="Wu L."/>
            <person name="Ma J."/>
        </authorList>
    </citation>
    <scope>NUCLEOTIDE SEQUENCE [LARGE SCALE GENOMIC DNA]</scope>
    <source>
        <strain evidence="3">JCM 17925</strain>
    </source>
</reference>
<organism evidence="2 3">
    <name type="scientific">Nibrella viscosa</name>
    <dbReference type="NCBI Taxonomy" id="1084524"/>
    <lineage>
        <taxon>Bacteria</taxon>
        <taxon>Pseudomonadati</taxon>
        <taxon>Bacteroidota</taxon>
        <taxon>Cytophagia</taxon>
        <taxon>Cytophagales</taxon>
        <taxon>Spirosomataceae</taxon>
        <taxon>Nibrella</taxon>
    </lineage>
</organism>
<gene>
    <name evidence="2" type="ORF">GCM10023187_12290</name>
</gene>
<proteinExistence type="predicted"/>
<evidence type="ECO:0000313" key="3">
    <source>
        <dbReference type="Proteomes" id="UP001500936"/>
    </source>
</evidence>